<dbReference type="EMBL" id="BARV01023092">
    <property type="protein sequence ID" value="GAI27461.1"/>
    <property type="molecule type" value="Genomic_DNA"/>
</dbReference>
<sequence length="54" mass="6286">MVDYFIATTYGTVKMTHFVPHKEYYTPRELGISNMVDEIIKNLMTTNSIFIIVV</sequence>
<dbReference type="AlphaFoldDB" id="X1NBD3"/>
<evidence type="ECO:0000313" key="1">
    <source>
        <dbReference type="EMBL" id="GAI27461.1"/>
    </source>
</evidence>
<feature type="non-terminal residue" evidence="1">
    <location>
        <position position="54"/>
    </location>
</feature>
<organism evidence="1">
    <name type="scientific">marine sediment metagenome</name>
    <dbReference type="NCBI Taxonomy" id="412755"/>
    <lineage>
        <taxon>unclassified sequences</taxon>
        <taxon>metagenomes</taxon>
        <taxon>ecological metagenomes</taxon>
    </lineage>
</organism>
<accession>X1NBD3</accession>
<protein>
    <submittedName>
        <fullName evidence="1">Uncharacterized protein</fullName>
    </submittedName>
</protein>
<reference evidence="1" key="1">
    <citation type="journal article" date="2014" name="Front. Microbiol.">
        <title>High frequency of phylogenetically diverse reductive dehalogenase-homologous genes in deep subseafloor sedimentary metagenomes.</title>
        <authorList>
            <person name="Kawai M."/>
            <person name="Futagami T."/>
            <person name="Toyoda A."/>
            <person name="Takaki Y."/>
            <person name="Nishi S."/>
            <person name="Hori S."/>
            <person name="Arai W."/>
            <person name="Tsubouchi T."/>
            <person name="Morono Y."/>
            <person name="Uchiyama I."/>
            <person name="Ito T."/>
            <person name="Fujiyama A."/>
            <person name="Inagaki F."/>
            <person name="Takami H."/>
        </authorList>
    </citation>
    <scope>NUCLEOTIDE SEQUENCE</scope>
    <source>
        <strain evidence="1">Expedition CK06-06</strain>
    </source>
</reference>
<name>X1NBD3_9ZZZZ</name>
<comment type="caution">
    <text evidence="1">The sequence shown here is derived from an EMBL/GenBank/DDBJ whole genome shotgun (WGS) entry which is preliminary data.</text>
</comment>
<proteinExistence type="predicted"/>
<gene>
    <name evidence="1" type="ORF">S06H3_37940</name>
</gene>